<dbReference type="InterPro" id="IPR000642">
    <property type="entry name" value="Peptidase_M41"/>
</dbReference>
<keyword evidence="17" id="KW-0132">Cell division</keyword>
<dbReference type="GO" id="GO:0006508">
    <property type="term" value="P:proteolysis"/>
    <property type="evidence" value="ECO:0007669"/>
    <property type="project" value="UniProtKB-KW"/>
</dbReference>
<evidence type="ECO:0000256" key="14">
    <source>
        <dbReference type="HAMAP-Rule" id="MF_01458"/>
    </source>
</evidence>
<keyword evidence="5 14" id="KW-0479">Metal-binding</keyword>
<keyword evidence="12 14" id="KW-0472">Membrane</keyword>
<dbReference type="InterPro" id="IPR037219">
    <property type="entry name" value="Peptidase_M41-like"/>
</dbReference>
<protein>
    <recommendedName>
        <fullName evidence="14">ATP-dependent zinc metalloprotease FtsH</fullName>
        <ecNumber evidence="14">3.4.24.-</ecNumber>
    </recommendedName>
</protein>
<comment type="caution">
    <text evidence="14">Lacks conserved residue(s) required for the propagation of feature annotation.</text>
</comment>
<sequence length="635" mass="70327">MAKTKGKSEKEVVQKMWSFKFDLKKMLIWSLILFLFVPAIMTWIGGATADLNVTISQAMADIKEQKIKSVEVVGDQVILDYGEQIMKFSTKETESSFTELLTQYEIDPSTVNVKIKNGSFMDKLGGVLNVLSFLLMALFFVMIVRQMRGGQGGMIGGNMFGMGRSKAKLFTKGKQNVKFSDVAGVDEAKRELEEVVDFLKNPAKYAKVGARTPKGVLLIGPAGVGKTLMARALAGEAGVPFFSMAGSEFMEMLVGVGASRVRDLFNTAKKAGTAIIFIDEIDAIGRTRGGGSMGGHDERDQTLNQILVEMDGFTSKENVVVLAATNRPDVLDPALVRPGRFDRRVSLDMPDIEGRKATLAIHAKGKPFVAKIDWTSVAKRTVGFTGADLENMLNEAAILIARENRKEITFDDIEEAATKVKMGPSKKRIQSEDDRRMTAYHEAGHAIATHFLSLTDPVHRISIISRGRALGFTMIPPAVDKYQSTRNELLEEICTLLGGRVAEKLIYNDLTAGASSDIDRLTKIARAMVIDYGMSPLGPIDFGPQEGLSEWGRNFMEPTDVSDSKRAEIDREVKRIVDACEKTTALILTKERKTMERVVEALMEKESLEREEFESIVKIKKEDVIKKKIYNVKYE</sequence>
<keyword evidence="6 14" id="KW-0547">Nucleotide-binding</keyword>
<dbReference type="PROSITE" id="PS00674">
    <property type="entry name" value="AAA"/>
    <property type="match status" value="1"/>
</dbReference>
<dbReference type="GO" id="GO:0016887">
    <property type="term" value="F:ATP hydrolysis activity"/>
    <property type="evidence" value="ECO:0007669"/>
    <property type="project" value="UniProtKB-UniRule"/>
</dbReference>
<evidence type="ECO:0000256" key="10">
    <source>
        <dbReference type="ARBA" id="ARBA00022989"/>
    </source>
</evidence>
<evidence type="ECO:0000256" key="6">
    <source>
        <dbReference type="ARBA" id="ARBA00022741"/>
    </source>
</evidence>
<organism evidence="17 18">
    <name type="scientific">Candidatus Collierbacteria bacterium CG09_land_8_20_14_0_10_46_12</name>
    <dbReference type="NCBI Taxonomy" id="1974533"/>
    <lineage>
        <taxon>Bacteria</taxon>
        <taxon>Candidatus Collieribacteriota</taxon>
    </lineage>
</organism>
<proteinExistence type="inferred from homology"/>
<feature type="active site" evidence="14">
    <location>
        <position position="442"/>
    </location>
</feature>
<keyword evidence="7 14" id="KW-0378">Hydrolase</keyword>
<feature type="binding site" evidence="14">
    <location>
        <position position="517"/>
    </location>
    <ligand>
        <name>Zn(2+)</name>
        <dbReference type="ChEBI" id="CHEBI:29105"/>
        <note>catalytic</note>
    </ligand>
</feature>
<evidence type="ECO:0000256" key="15">
    <source>
        <dbReference type="RuleBase" id="RU003651"/>
    </source>
</evidence>
<comment type="subunit">
    <text evidence="14">Homohexamer.</text>
</comment>
<comment type="cofactor">
    <cofactor evidence="14">
        <name>Zn(2+)</name>
        <dbReference type="ChEBI" id="CHEBI:29105"/>
    </cofactor>
    <text evidence="14">Binds 1 zinc ion per subunit.</text>
</comment>
<feature type="domain" description="AAA+ ATPase" evidence="16">
    <location>
        <begin position="212"/>
        <end position="351"/>
    </location>
</feature>
<comment type="function">
    <text evidence="14">Acts as a processive, ATP-dependent zinc metallopeptidase for both cytoplasmic and membrane proteins. Plays a role in the quality control of integral membrane proteins.</text>
</comment>
<keyword evidence="9 14" id="KW-0067">ATP-binding</keyword>
<comment type="similarity">
    <text evidence="13 14">In the central section; belongs to the AAA ATPase family.</text>
</comment>
<dbReference type="Gene3D" id="1.10.8.60">
    <property type="match status" value="1"/>
</dbReference>
<name>A0A2H0WY87_9BACT</name>
<reference evidence="18" key="1">
    <citation type="submission" date="2017-09" db="EMBL/GenBank/DDBJ databases">
        <title>Depth-based differentiation of microbial function through sediment-hosted aquifers and enrichment of novel symbionts in the deep terrestrial subsurface.</title>
        <authorList>
            <person name="Probst A.J."/>
            <person name="Ladd B."/>
            <person name="Jarett J.K."/>
            <person name="Geller-Mcgrath D.E."/>
            <person name="Sieber C.M.K."/>
            <person name="Emerson J.B."/>
            <person name="Anantharaman K."/>
            <person name="Thomas B.C."/>
            <person name="Malmstrom R."/>
            <person name="Stieglmeier M."/>
            <person name="Klingl A."/>
            <person name="Woyke T."/>
            <person name="Ryan C.M."/>
            <person name="Banfield J.F."/>
        </authorList>
    </citation>
    <scope>NUCLEOTIDE SEQUENCE [LARGE SCALE GENOMIC DNA]</scope>
</reference>
<dbReference type="InterPro" id="IPR027417">
    <property type="entry name" value="P-loop_NTPase"/>
</dbReference>
<dbReference type="InterPro" id="IPR005936">
    <property type="entry name" value="FtsH"/>
</dbReference>
<evidence type="ECO:0000313" key="17">
    <source>
        <dbReference type="EMBL" id="PIS17575.1"/>
    </source>
</evidence>
<keyword evidence="4 14" id="KW-0812">Transmembrane</keyword>
<feature type="transmembrane region" description="Helical" evidence="14">
    <location>
        <begin position="124"/>
        <end position="144"/>
    </location>
</feature>
<comment type="caution">
    <text evidence="17">The sequence shown here is derived from an EMBL/GenBank/DDBJ whole genome shotgun (WGS) entry which is preliminary data.</text>
</comment>
<dbReference type="GO" id="GO:0051301">
    <property type="term" value="P:cell division"/>
    <property type="evidence" value="ECO:0007669"/>
    <property type="project" value="UniProtKB-KW"/>
</dbReference>
<dbReference type="Proteomes" id="UP000229574">
    <property type="component" value="Unassembled WGS sequence"/>
</dbReference>
<keyword evidence="3 14" id="KW-0645">Protease</keyword>
<evidence type="ECO:0000256" key="4">
    <source>
        <dbReference type="ARBA" id="ARBA00022692"/>
    </source>
</evidence>
<dbReference type="AlphaFoldDB" id="A0A2H0WY87"/>
<accession>A0A2H0WY87</accession>
<dbReference type="EC" id="3.4.24.-" evidence="14"/>
<dbReference type="CDD" id="cd19501">
    <property type="entry name" value="RecA-like_FtsH"/>
    <property type="match status" value="1"/>
</dbReference>
<evidence type="ECO:0000256" key="5">
    <source>
        <dbReference type="ARBA" id="ARBA00022723"/>
    </source>
</evidence>
<dbReference type="GO" id="GO:0004222">
    <property type="term" value="F:metalloendopeptidase activity"/>
    <property type="evidence" value="ECO:0007669"/>
    <property type="project" value="InterPro"/>
</dbReference>
<dbReference type="Pfam" id="PF00004">
    <property type="entry name" value="AAA"/>
    <property type="match status" value="1"/>
</dbReference>
<keyword evidence="17" id="KW-0131">Cell cycle</keyword>
<comment type="similarity">
    <text evidence="2 14">In the C-terminal section; belongs to the peptidase M41 family.</text>
</comment>
<dbReference type="Pfam" id="PF01434">
    <property type="entry name" value="Peptidase_M41"/>
    <property type="match status" value="1"/>
</dbReference>
<evidence type="ECO:0000259" key="16">
    <source>
        <dbReference type="SMART" id="SM00382"/>
    </source>
</evidence>
<dbReference type="GO" id="GO:0004176">
    <property type="term" value="F:ATP-dependent peptidase activity"/>
    <property type="evidence" value="ECO:0007669"/>
    <property type="project" value="InterPro"/>
</dbReference>
<evidence type="ECO:0000256" key="7">
    <source>
        <dbReference type="ARBA" id="ARBA00022801"/>
    </source>
</evidence>
<dbReference type="NCBIfam" id="TIGR01241">
    <property type="entry name" value="FtsH_fam"/>
    <property type="match status" value="1"/>
</dbReference>
<evidence type="ECO:0000256" key="11">
    <source>
        <dbReference type="ARBA" id="ARBA00023049"/>
    </source>
</evidence>
<dbReference type="GO" id="GO:0005886">
    <property type="term" value="C:plasma membrane"/>
    <property type="evidence" value="ECO:0007669"/>
    <property type="project" value="UniProtKB-SubCell"/>
</dbReference>
<evidence type="ECO:0000256" key="8">
    <source>
        <dbReference type="ARBA" id="ARBA00022833"/>
    </source>
</evidence>
<evidence type="ECO:0000256" key="9">
    <source>
        <dbReference type="ARBA" id="ARBA00022840"/>
    </source>
</evidence>
<dbReference type="InterPro" id="IPR003960">
    <property type="entry name" value="ATPase_AAA_CS"/>
</dbReference>
<dbReference type="InterPro" id="IPR003959">
    <property type="entry name" value="ATPase_AAA_core"/>
</dbReference>
<dbReference type="Gene3D" id="1.20.58.760">
    <property type="entry name" value="Peptidase M41"/>
    <property type="match status" value="1"/>
</dbReference>
<dbReference type="FunFam" id="3.40.50.300:FF:000001">
    <property type="entry name" value="ATP-dependent zinc metalloprotease FtsH"/>
    <property type="match status" value="1"/>
</dbReference>
<feature type="transmembrane region" description="Helical" evidence="14">
    <location>
        <begin position="26"/>
        <end position="44"/>
    </location>
</feature>
<dbReference type="PANTHER" id="PTHR23076:SF97">
    <property type="entry name" value="ATP-DEPENDENT ZINC METALLOPROTEASE YME1L1"/>
    <property type="match status" value="1"/>
</dbReference>
<dbReference type="GO" id="GO:0008270">
    <property type="term" value="F:zinc ion binding"/>
    <property type="evidence" value="ECO:0007669"/>
    <property type="project" value="UniProtKB-UniRule"/>
</dbReference>
<comment type="subcellular location">
    <subcellularLocation>
        <location evidence="14">Cell membrane</location>
        <topology evidence="14">Multi-pass membrane protein</topology>
        <orientation evidence="14">Cytoplasmic side</orientation>
    </subcellularLocation>
    <subcellularLocation>
        <location evidence="1">Membrane</location>
    </subcellularLocation>
</comment>
<dbReference type="FunFam" id="1.10.8.60:FF:000001">
    <property type="entry name" value="ATP-dependent zinc metalloprotease FtsH"/>
    <property type="match status" value="1"/>
</dbReference>
<keyword evidence="8 14" id="KW-0862">Zinc</keyword>
<dbReference type="SUPFAM" id="SSF52540">
    <property type="entry name" value="P-loop containing nucleoside triphosphate hydrolases"/>
    <property type="match status" value="1"/>
</dbReference>
<keyword evidence="14" id="KW-1003">Cell membrane</keyword>
<feature type="binding site" evidence="14">
    <location>
        <position position="441"/>
    </location>
    <ligand>
        <name>Zn(2+)</name>
        <dbReference type="ChEBI" id="CHEBI:29105"/>
        <note>catalytic</note>
    </ligand>
</feature>
<evidence type="ECO:0000256" key="1">
    <source>
        <dbReference type="ARBA" id="ARBA00004370"/>
    </source>
</evidence>
<evidence type="ECO:0000313" key="18">
    <source>
        <dbReference type="Proteomes" id="UP000229574"/>
    </source>
</evidence>
<keyword evidence="11 14" id="KW-0482">Metalloprotease</keyword>
<dbReference type="EMBL" id="PEYY01000144">
    <property type="protein sequence ID" value="PIS17575.1"/>
    <property type="molecule type" value="Genomic_DNA"/>
</dbReference>
<dbReference type="GO" id="GO:0005524">
    <property type="term" value="F:ATP binding"/>
    <property type="evidence" value="ECO:0007669"/>
    <property type="project" value="UniProtKB-UniRule"/>
</dbReference>
<feature type="binding site" evidence="14">
    <location>
        <position position="445"/>
    </location>
    <ligand>
        <name>Zn(2+)</name>
        <dbReference type="ChEBI" id="CHEBI:29105"/>
        <note>catalytic</note>
    </ligand>
</feature>
<evidence type="ECO:0000256" key="13">
    <source>
        <dbReference type="ARBA" id="ARBA00061570"/>
    </source>
</evidence>
<evidence type="ECO:0000256" key="2">
    <source>
        <dbReference type="ARBA" id="ARBA00010044"/>
    </source>
</evidence>
<dbReference type="FunFam" id="1.20.58.760:FF:000001">
    <property type="entry name" value="ATP-dependent zinc metalloprotease FtsH"/>
    <property type="match status" value="1"/>
</dbReference>
<dbReference type="SMART" id="SM00382">
    <property type="entry name" value="AAA"/>
    <property type="match status" value="1"/>
</dbReference>
<dbReference type="Gene3D" id="3.40.50.300">
    <property type="entry name" value="P-loop containing nucleotide triphosphate hydrolases"/>
    <property type="match status" value="1"/>
</dbReference>
<dbReference type="InterPro" id="IPR041569">
    <property type="entry name" value="AAA_lid_3"/>
</dbReference>
<dbReference type="HAMAP" id="MF_01458">
    <property type="entry name" value="FtsH"/>
    <property type="match status" value="1"/>
</dbReference>
<evidence type="ECO:0000256" key="12">
    <source>
        <dbReference type="ARBA" id="ARBA00023136"/>
    </source>
</evidence>
<dbReference type="SUPFAM" id="SSF140990">
    <property type="entry name" value="FtsH protease domain-like"/>
    <property type="match status" value="1"/>
</dbReference>
<dbReference type="PANTHER" id="PTHR23076">
    <property type="entry name" value="METALLOPROTEASE M41 FTSH"/>
    <property type="match status" value="1"/>
</dbReference>
<dbReference type="GO" id="GO:0030163">
    <property type="term" value="P:protein catabolic process"/>
    <property type="evidence" value="ECO:0007669"/>
    <property type="project" value="UniProtKB-UniRule"/>
</dbReference>
<gene>
    <name evidence="14" type="primary">ftsH</name>
    <name evidence="17" type="ORF">COT54_03960</name>
</gene>
<comment type="similarity">
    <text evidence="15">Belongs to the AAA ATPase family.</text>
</comment>
<dbReference type="InterPro" id="IPR003593">
    <property type="entry name" value="AAA+_ATPase"/>
</dbReference>
<keyword evidence="10 14" id="KW-1133">Transmembrane helix</keyword>
<evidence type="ECO:0000256" key="3">
    <source>
        <dbReference type="ARBA" id="ARBA00022670"/>
    </source>
</evidence>
<dbReference type="Pfam" id="PF17862">
    <property type="entry name" value="AAA_lid_3"/>
    <property type="match status" value="1"/>
</dbReference>